<dbReference type="AlphaFoldDB" id="A0A143YE12"/>
<evidence type="ECO:0000256" key="2">
    <source>
        <dbReference type="ARBA" id="ARBA00008333"/>
    </source>
</evidence>
<dbReference type="RefSeq" id="WP_087031619.1">
    <property type="nucleotide sequence ID" value="NZ_FJNE01000002.1"/>
</dbReference>
<dbReference type="InterPro" id="IPR004923">
    <property type="entry name" value="FTR1/Fip1/EfeU"/>
</dbReference>
<feature type="transmembrane region" description="Helical" evidence="6">
    <location>
        <begin position="140"/>
        <end position="161"/>
    </location>
</feature>
<keyword evidence="4 6" id="KW-1133">Transmembrane helix</keyword>
<accession>A0A143YE12</accession>
<comment type="similarity">
    <text evidence="2">Belongs to the oxidase-dependent Fe transporter (OFeT) (TC 9.A.10.1) family.</text>
</comment>
<feature type="transmembrane region" description="Helical" evidence="6">
    <location>
        <begin position="173"/>
        <end position="194"/>
    </location>
</feature>
<dbReference type="OrthoDB" id="8215804at2"/>
<sequence length="275" mass="30588">MDTFLPAFVMGFREGLEGFLIVSIILQYLRKSKNEYLRKNVYFGTISGIVASLGIGGILYILSKTIDRMEQVSKLWESGSSFVALGLVTTFIYWMIQHGRNMVSTVESSVSQNLSAFGIASVAFIMVAREGVEVALFTFAGQYAIAALFAGIAAAFLLTILINHSLVKVNLRILFNITLAYLILQAGFLLGYGIHEGLSALGSINLLANDSPLFIKAYDLSETIFYHKEGLIGLPMYVLFGWHSKPEILQFVMQYLYTGSLFYLWHREIKKGTGK</sequence>
<evidence type="ECO:0000256" key="1">
    <source>
        <dbReference type="ARBA" id="ARBA00004141"/>
    </source>
</evidence>
<dbReference type="Pfam" id="PF03239">
    <property type="entry name" value="FTR1"/>
    <property type="match status" value="1"/>
</dbReference>
<proteinExistence type="inferred from homology"/>
<dbReference type="GO" id="GO:0033573">
    <property type="term" value="C:high-affinity iron permease complex"/>
    <property type="evidence" value="ECO:0007669"/>
    <property type="project" value="InterPro"/>
</dbReference>
<evidence type="ECO:0000256" key="5">
    <source>
        <dbReference type="ARBA" id="ARBA00023136"/>
    </source>
</evidence>
<gene>
    <name evidence="7" type="ORF">Tpal_757</name>
</gene>
<feature type="transmembrane region" description="Helical" evidence="6">
    <location>
        <begin position="41"/>
        <end position="63"/>
    </location>
</feature>
<feature type="transmembrane region" description="Helical" evidence="6">
    <location>
        <begin position="248"/>
        <end position="265"/>
    </location>
</feature>
<evidence type="ECO:0000313" key="7">
    <source>
        <dbReference type="EMBL" id="CZQ86317.1"/>
    </source>
</evidence>
<dbReference type="STRING" id="140314.SAMN04488076_101241"/>
<evidence type="ECO:0000256" key="3">
    <source>
        <dbReference type="ARBA" id="ARBA00022692"/>
    </source>
</evidence>
<dbReference type="PANTHER" id="PTHR31632:SF2">
    <property type="entry name" value="PLASMA MEMBRANE IRON PERMEASE"/>
    <property type="match status" value="1"/>
</dbReference>
<evidence type="ECO:0000256" key="6">
    <source>
        <dbReference type="SAM" id="Phobius"/>
    </source>
</evidence>
<feature type="transmembrane region" description="Helical" evidence="6">
    <location>
        <begin position="75"/>
        <end position="96"/>
    </location>
</feature>
<dbReference type="EMBL" id="FJNE01000002">
    <property type="protein sequence ID" value="CZQ86317.1"/>
    <property type="molecule type" value="Genomic_DNA"/>
</dbReference>
<feature type="transmembrane region" description="Helical" evidence="6">
    <location>
        <begin position="108"/>
        <end position="128"/>
    </location>
</feature>
<protein>
    <submittedName>
        <fullName evidence="7">Iron permease ftr1/fip1/efeu</fullName>
    </submittedName>
</protein>
<dbReference type="GO" id="GO:0015093">
    <property type="term" value="F:ferrous iron transmembrane transporter activity"/>
    <property type="evidence" value="ECO:0007669"/>
    <property type="project" value="TreeGrafter"/>
</dbReference>
<dbReference type="Proteomes" id="UP000242754">
    <property type="component" value="Unassembled WGS sequence"/>
</dbReference>
<feature type="transmembrane region" description="Helical" evidence="6">
    <location>
        <begin position="6"/>
        <end position="29"/>
    </location>
</feature>
<dbReference type="PANTHER" id="PTHR31632">
    <property type="entry name" value="IRON TRANSPORTER FTH1"/>
    <property type="match status" value="1"/>
</dbReference>
<keyword evidence="5 6" id="KW-0472">Membrane</keyword>
<keyword evidence="3 6" id="KW-0812">Transmembrane</keyword>
<evidence type="ECO:0000313" key="8">
    <source>
        <dbReference type="Proteomes" id="UP000242754"/>
    </source>
</evidence>
<reference evidence="7 8" key="1">
    <citation type="submission" date="2016-02" db="EMBL/GenBank/DDBJ databases">
        <authorList>
            <person name="Wen L."/>
            <person name="He K."/>
            <person name="Yang H."/>
        </authorList>
    </citation>
    <scope>NUCLEOTIDE SEQUENCE [LARGE SCALE GENOMIC DNA]</scope>
    <source>
        <strain evidence="7">Trichococcus palustris</strain>
    </source>
</reference>
<keyword evidence="8" id="KW-1185">Reference proteome</keyword>
<organism evidence="7 8">
    <name type="scientific">Trichococcus palustris</name>
    <dbReference type="NCBI Taxonomy" id="140314"/>
    <lineage>
        <taxon>Bacteria</taxon>
        <taxon>Bacillati</taxon>
        <taxon>Bacillota</taxon>
        <taxon>Bacilli</taxon>
        <taxon>Lactobacillales</taxon>
        <taxon>Carnobacteriaceae</taxon>
        <taxon>Trichococcus</taxon>
    </lineage>
</organism>
<comment type="subcellular location">
    <subcellularLocation>
        <location evidence="1">Membrane</location>
        <topology evidence="1">Multi-pass membrane protein</topology>
    </subcellularLocation>
</comment>
<evidence type="ECO:0000256" key="4">
    <source>
        <dbReference type="ARBA" id="ARBA00022989"/>
    </source>
</evidence>
<name>A0A143YE12_9LACT</name>